<evidence type="ECO:0000313" key="8">
    <source>
        <dbReference type="Proteomes" id="UP000078046"/>
    </source>
</evidence>
<comment type="similarity">
    <text evidence="2 5">Belongs to the SPT4 family.</text>
</comment>
<comment type="function">
    <text evidence="5">Component of the DRB sensitivity-inducing factor complex (DSIF complex), which regulates transcription elongation by RNA polymerase II.</text>
</comment>
<dbReference type="SUPFAM" id="SSF63393">
    <property type="entry name" value="RNA polymerase subunits"/>
    <property type="match status" value="1"/>
</dbReference>
<proteinExistence type="inferred from homology"/>
<dbReference type="GO" id="GO:0006355">
    <property type="term" value="P:regulation of DNA-templated transcription"/>
    <property type="evidence" value="ECO:0007669"/>
    <property type="project" value="InterPro"/>
</dbReference>
<organism evidence="7 8">
    <name type="scientific">Intoshia linei</name>
    <dbReference type="NCBI Taxonomy" id="1819745"/>
    <lineage>
        <taxon>Eukaryota</taxon>
        <taxon>Metazoa</taxon>
        <taxon>Spiralia</taxon>
        <taxon>Lophotrochozoa</taxon>
        <taxon>Mesozoa</taxon>
        <taxon>Orthonectida</taxon>
        <taxon>Rhopaluridae</taxon>
        <taxon>Intoshia</taxon>
    </lineage>
</organism>
<dbReference type="PIRSF" id="PIRSF025023">
    <property type="entry name" value="Spt4"/>
    <property type="match status" value="1"/>
</dbReference>
<dbReference type="GO" id="GO:0140673">
    <property type="term" value="P:transcription elongation-coupled chromatin remodeling"/>
    <property type="evidence" value="ECO:0007669"/>
    <property type="project" value="InterPro"/>
</dbReference>
<dbReference type="InterPro" id="IPR038510">
    <property type="entry name" value="Spt4_sf"/>
</dbReference>
<dbReference type="PANTHER" id="PTHR12882">
    <property type="entry name" value="SUPPRESSOR OF TY 4"/>
    <property type="match status" value="1"/>
</dbReference>
<name>A0A177ATW4_9BILA</name>
<dbReference type="EMBL" id="LWCA01001525">
    <property type="protein sequence ID" value="OAF64942.1"/>
    <property type="molecule type" value="Genomic_DNA"/>
</dbReference>
<comment type="subcellular location">
    <subcellularLocation>
        <location evidence="1 5">Nucleus</location>
    </subcellularLocation>
</comment>
<dbReference type="Gene3D" id="3.30.40.210">
    <property type="match status" value="1"/>
</dbReference>
<dbReference type="GO" id="GO:0000993">
    <property type="term" value="F:RNA polymerase II complex binding"/>
    <property type="evidence" value="ECO:0007669"/>
    <property type="project" value="TreeGrafter"/>
</dbReference>
<evidence type="ECO:0000256" key="2">
    <source>
        <dbReference type="ARBA" id="ARBA00010464"/>
    </source>
</evidence>
<evidence type="ECO:0000256" key="4">
    <source>
        <dbReference type="ARBA" id="ARBA00023242"/>
    </source>
</evidence>
<gene>
    <name evidence="7" type="ORF">A3Q56_07333</name>
</gene>
<dbReference type="InterPro" id="IPR009287">
    <property type="entry name" value="Spt4"/>
</dbReference>
<evidence type="ECO:0000256" key="1">
    <source>
        <dbReference type="ARBA" id="ARBA00004123"/>
    </source>
</evidence>
<dbReference type="Pfam" id="PF06093">
    <property type="entry name" value="Spt4"/>
    <property type="match status" value="1"/>
</dbReference>
<evidence type="ECO:0000256" key="3">
    <source>
        <dbReference type="ARBA" id="ARBA00023163"/>
    </source>
</evidence>
<dbReference type="GO" id="GO:0032044">
    <property type="term" value="C:DSIF complex"/>
    <property type="evidence" value="ECO:0007669"/>
    <property type="project" value="TreeGrafter"/>
</dbReference>
<dbReference type="AlphaFoldDB" id="A0A177ATW4"/>
<keyword evidence="4 5" id="KW-0539">Nucleus</keyword>
<dbReference type="CDD" id="cd07973">
    <property type="entry name" value="Spt4"/>
    <property type="match status" value="1"/>
</dbReference>
<comment type="caution">
    <text evidence="7">The sequence shown here is derived from an EMBL/GenBank/DDBJ whole genome shotgun (WGS) entry which is preliminary data.</text>
</comment>
<dbReference type="GO" id="GO:0008270">
    <property type="term" value="F:zinc ion binding"/>
    <property type="evidence" value="ECO:0007669"/>
    <property type="project" value="InterPro"/>
</dbReference>
<protein>
    <recommendedName>
        <fullName evidence="5">Transcription elongation factor SPT4</fullName>
    </recommendedName>
</protein>
<evidence type="ECO:0000259" key="6">
    <source>
        <dbReference type="SMART" id="SM01389"/>
    </source>
</evidence>
<dbReference type="InterPro" id="IPR022800">
    <property type="entry name" value="Spt4/RpoE2_Znf"/>
</dbReference>
<keyword evidence="8" id="KW-1185">Reference proteome</keyword>
<sequence length="114" mass="13112">MYNFISENVKNLRACLLCSLIKSESMFVEEGCDNCERIVEFQSNVDKVREFTSNNFSGMIFLTQPKKSWVAKWQGLVNCIPGIYAITVYGEIPIEYQEKLSKLGRQLNSTSRLE</sequence>
<keyword evidence="3 5" id="KW-0804">Transcription</keyword>
<dbReference type="OrthoDB" id="248751at2759"/>
<dbReference type="SMART" id="SM01389">
    <property type="entry name" value="Spt4"/>
    <property type="match status" value="1"/>
</dbReference>
<evidence type="ECO:0000313" key="7">
    <source>
        <dbReference type="EMBL" id="OAF64942.1"/>
    </source>
</evidence>
<dbReference type="Proteomes" id="UP000078046">
    <property type="component" value="Unassembled WGS sequence"/>
</dbReference>
<reference evidence="7 8" key="1">
    <citation type="submission" date="2016-04" db="EMBL/GenBank/DDBJ databases">
        <title>The genome of Intoshia linei affirms orthonectids as highly simplified spiralians.</title>
        <authorList>
            <person name="Mikhailov K.V."/>
            <person name="Slusarev G.S."/>
            <person name="Nikitin M.A."/>
            <person name="Logacheva M.D."/>
            <person name="Penin A."/>
            <person name="Aleoshin V."/>
            <person name="Panchin Y.V."/>
        </authorList>
    </citation>
    <scope>NUCLEOTIDE SEQUENCE [LARGE SCALE GENOMIC DNA]</scope>
    <source>
        <strain evidence="7">Intl2013</strain>
        <tissue evidence="7">Whole animal</tissue>
    </source>
</reference>
<evidence type="ECO:0000256" key="5">
    <source>
        <dbReference type="PIRNR" id="PIRNR025023"/>
    </source>
</evidence>
<keyword evidence="7" id="KW-0251">Elongation factor</keyword>
<accession>A0A177ATW4</accession>
<dbReference type="InterPro" id="IPR029040">
    <property type="entry name" value="RPABC4/Spt4"/>
</dbReference>
<keyword evidence="7" id="KW-0648">Protein biosynthesis</keyword>
<dbReference type="GO" id="GO:0003746">
    <property type="term" value="F:translation elongation factor activity"/>
    <property type="evidence" value="ECO:0007669"/>
    <property type="project" value="UniProtKB-KW"/>
</dbReference>
<dbReference type="PANTHER" id="PTHR12882:SF1">
    <property type="entry name" value="TRANSCRIPTION ELONGATION FACTOR SPT4"/>
    <property type="match status" value="1"/>
</dbReference>
<feature type="domain" description="Spt4/RpoE2 zinc finger" evidence="6">
    <location>
        <begin position="12"/>
        <end position="89"/>
    </location>
</feature>